<dbReference type="InterPro" id="IPR039420">
    <property type="entry name" value="WalR-like"/>
</dbReference>
<keyword evidence="6" id="KW-1185">Reference proteome</keyword>
<evidence type="ECO:0000256" key="2">
    <source>
        <dbReference type="ARBA" id="ARBA00023125"/>
    </source>
</evidence>
<dbReference type="InterPro" id="IPR000792">
    <property type="entry name" value="Tscrpt_reg_LuxR_C"/>
</dbReference>
<evidence type="ECO:0000313" key="6">
    <source>
        <dbReference type="Proteomes" id="UP000309992"/>
    </source>
</evidence>
<evidence type="ECO:0000256" key="3">
    <source>
        <dbReference type="ARBA" id="ARBA00023163"/>
    </source>
</evidence>
<dbReference type="SUPFAM" id="SSF46894">
    <property type="entry name" value="C-terminal effector domain of the bipartite response regulators"/>
    <property type="match status" value="1"/>
</dbReference>
<dbReference type="RefSeq" id="WP_112271461.1">
    <property type="nucleotide sequence ID" value="NZ_SWMS01000004.1"/>
</dbReference>
<evidence type="ECO:0000313" key="5">
    <source>
        <dbReference type="EMBL" id="TKG71736.1"/>
    </source>
</evidence>
<dbReference type="EMBL" id="SWMS01000004">
    <property type="protein sequence ID" value="TKG71736.1"/>
    <property type="molecule type" value="Genomic_DNA"/>
</dbReference>
<dbReference type="CDD" id="cd06170">
    <property type="entry name" value="LuxR_C_like"/>
    <property type="match status" value="1"/>
</dbReference>
<dbReference type="InterPro" id="IPR016032">
    <property type="entry name" value="Sig_transdc_resp-reg_C-effctor"/>
</dbReference>
<comment type="caution">
    <text evidence="5">The sequence shown here is derived from an EMBL/GenBank/DDBJ whole genome shotgun (WGS) entry which is preliminary data.</text>
</comment>
<dbReference type="PANTHER" id="PTHR43214:SF24">
    <property type="entry name" value="TRANSCRIPTIONAL REGULATORY PROTEIN NARL-RELATED"/>
    <property type="match status" value="1"/>
</dbReference>
<dbReference type="Gene3D" id="1.10.10.10">
    <property type="entry name" value="Winged helix-like DNA-binding domain superfamily/Winged helix DNA-binding domain"/>
    <property type="match status" value="1"/>
</dbReference>
<organism evidence="5 6">
    <name type="scientific">Prauserella endophytica</name>
    <dbReference type="NCBI Taxonomy" id="1592324"/>
    <lineage>
        <taxon>Bacteria</taxon>
        <taxon>Bacillati</taxon>
        <taxon>Actinomycetota</taxon>
        <taxon>Actinomycetes</taxon>
        <taxon>Pseudonocardiales</taxon>
        <taxon>Pseudonocardiaceae</taxon>
        <taxon>Prauserella</taxon>
        <taxon>Prauserella coralliicola group</taxon>
    </lineage>
</organism>
<name>A0ABY2S7S8_9PSEU</name>
<feature type="domain" description="HTH luxR-type" evidence="4">
    <location>
        <begin position="149"/>
        <end position="214"/>
    </location>
</feature>
<dbReference type="PROSITE" id="PS50043">
    <property type="entry name" value="HTH_LUXR_2"/>
    <property type="match status" value="1"/>
</dbReference>
<keyword evidence="1" id="KW-0805">Transcription regulation</keyword>
<proteinExistence type="predicted"/>
<sequence>MIATQPTRVAVLHRHSAPLSTRARVEATLASAKREVLVVSSLTDTVRGRLPLLGKGSPRPGVRYRVLVPDEARTIPAMAMRLGSLALAGADVRTVADAPADAVVIDGELAVLPGEPSDLALFRLPSVVNTIVALFERVWPSAVPFVPGGLPEEAELTERERAMLTLLSAGYTDEAAAASLGVSVRTVRRLVSGLMSRLGARSRFQAGAKAADRGWLADPAC</sequence>
<keyword evidence="3" id="KW-0804">Transcription</keyword>
<evidence type="ECO:0000256" key="1">
    <source>
        <dbReference type="ARBA" id="ARBA00023015"/>
    </source>
</evidence>
<dbReference type="Pfam" id="PF00196">
    <property type="entry name" value="GerE"/>
    <property type="match status" value="1"/>
</dbReference>
<dbReference type="PANTHER" id="PTHR43214">
    <property type="entry name" value="TWO-COMPONENT RESPONSE REGULATOR"/>
    <property type="match status" value="1"/>
</dbReference>
<dbReference type="InterPro" id="IPR036388">
    <property type="entry name" value="WH-like_DNA-bd_sf"/>
</dbReference>
<keyword evidence="2" id="KW-0238">DNA-binding</keyword>
<accession>A0ABY2S7S8</accession>
<reference evidence="5 6" key="1">
    <citation type="journal article" date="2015" name="Antonie Van Leeuwenhoek">
        <title>Prauserella endophytica sp. nov., an endophytic actinobacterium isolated from Tamarix taklamakanensis.</title>
        <authorList>
            <person name="Liu J.M."/>
            <person name="Habden X."/>
            <person name="Guo L."/>
            <person name="Tuo L."/>
            <person name="Jiang Z.K."/>
            <person name="Liu S.W."/>
            <person name="Liu X.F."/>
            <person name="Chen L."/>
            <person name="Li R.F."/>
            <person name="Zhang Y.Q."/>
            <person name="Sun C.H."/>
        </authorList>
    </citation>
    <scope>NUCLEOTIDE SEQUENCE [LARGE SCALE GENOMIC DNA]</scope>
    <source>
        <strain evidence="5 6">CGMCC 4.7182</strain>
    </source>
</reference>
<gene>
    <name evidence="5" type="ORF">FCN18_09515</name>
</gene>
<dbReference type="Proteomes" id="UP000309992">
    <property type="component" value="Unassembled WGS sequence"/>
</dbReference>
<dbReference type="PRINTS" id="PR00038">
    <property type="entry name" value="HTHLUXR"/>
</dbReference>
<protein>
    <submittedName>
        <fullName evidence="5">Helix-turn-helix transcriptional regulator</fullName>
    </submittedName>
</protein>
<evidence type="ECO:0000259" key="4">
    <source>
        <dbReference type="PROSITE" id="PS50043"/>
    </source>
</evidence>
<dbReference type="SMART" id="SM00421">
    <property type="entry name" value="HTH_LUXR"/>
    <property type="match status" value="1"/>
</dbReference>